<evidence type="ECO:0000256" key="7">
    <source>
        <dbReference type="ARBA" id="ARBA00062773"/>
    </source>
</evidence>
<keyword evidence="10" id="KW-0732">Signal</keyword>
<dbReference type="InterPro" id="IPR019458">
    <property type="entry name" value="Est1-like_N"/>
</dbReference>
<dbReference type="InterPro" id="IPR011990">
    <property type="entry name" value="TPR-like_helical_dom_sf"/>
</dbReference>
<keyword evidence="3" id="KW-0963">Cytoplasm</keyword>
<feature type="chain" id="PRO_5035151244" description="Nonsense-mediated mRNA decay factor" evidence="10">
    <location>
        <begin position="20"/>
        <end position="1162"/>
    </location>
</feature>
<feature type="region of interest" description="Disordered" evidence="9">
    <location>
        <begin position="119"/>
        <end position="139"/>
    </location>
</feature>
<feature type="signal peptide" evidence="10">
    <location>
        <begin position="1"/>
        <end position="19"/>
    </location>
</feature>
<evidence type="ECO:0000259" key="11">
    <source>
        <dbReference type="Pfam" id="PF10373"/>
    </source>
</evidence>
<evidence type="ECO:0000256" key="3">
    <source>
        <dbReference type="ARBA" id="ARBA00022490"/>
    </source>
</evidence>
<dbReference type="GO" id="GO:0000184">
    <property type="term" value="P:nuclear-transcribed mRNA catabolic process, nonsense-mediated decay"/>
    <property type="evidence" value="ECO:0007669"/>
    <property type="project" value="UniProtKB-KW"/>
</dbReference>
<comment type="function">
    <text evidence="6">Plays a role in nonsense-mediated mRNA decay. Does not have RNase activity by itself. Promotes dephosphorylation of UPF1. Together with SMG7 is thought to provide a link to the mRNA degradation machinery involving exonucleolytic pathways, and to serve as an adapter for UPF1 to protein phosphatase 2A (PP2A), thereby triggering UPF1 dephosphorylation. Necessary for TERT activity.</text>
</comment>
<dbReference type="AlphaFoldDB" id="A0A8J6KM10"/>
<evidence type="ECO:0000256" key="5">
    <source>
        <dbReference type="ARBA" id="ARBA00023242"/>
    </source>
</evidence>
<feature type="compositionally biased region" description="Low complexity" evidence="9">
    <location>
        <begin position="649"/>
        <end position="663"/>
    </location>
</feature>
<comment type="caution">
    <text evidence="13">The sequence shown here is derived from an EMBL/GenBank/DDBJ whole genome shotgun (WGS) entry which is preliminary data.</text>
</comment>
<dbReference type="GO" id="GO:0070034">
    <property type="term" value="F:telomerase RNA binding"/>
    <property type="evidence" value="ECO:0007669"/>
    <property type="project" value="TreeGrafter"/>
</dbReference>
<dbReference type="Pfam" id="PF10374">
    <property type="entry name" value="EST1"/>
    <property type="match status" value="1"/>
</dbReference>
<dbReference type="Pfam" id="PF10373">
    <property type="entry name" value="EST1_DNA_bind"/>
    <property type="match status" value="1"/>
</dbReference>
<comment type="subunit">
    <text evidence="7">Interacts with TERT, PPP2CA and SMG1. Part of a complex that contains SMG1, SMG5, SMG7, PPP2CA, a short isoform of UPF3A (isoform UPF3AS, but not isoform UPF3AL) and phosphorylated UPF1. Not detected in complexes that contain unphosphorylated UPF1.</text>
</comment>
<feature type="domain" description="DNA/RNA-binding" evidence="11">
    <location>
        <begin position="375"/>
        <end position="583"/>
    </location>
</feature>
<sequence>MKGVVLGSAVLVELKALVALRCPQALTPKRASYRFLCRPCPLRCPEGVPEHPGGWDRAGPPACDTARDSGFALGLEEQNLARSARASPVSTRGTAAARALKSPRPLGFWSQRGGTWGFRTRGDTRRRPETRHGPTNEENDGIMELDIWIAPGITFLDFIHLSFSVESQRPRNIHSITQKEASLSSLMERNREETPKARLLYQEVCLAAQRLDFFLQKGNAHKEEFKPHILALREMVQQACIKLMFLHPVAYGRKAEELLWRKIYSDVIMLLMKTNKKQMDTFQHWGKPLQAHLKAGLRFYEHLFLFLQGHYELRLQSYIDWPHSAIHLIGCKKVGPTSAEEASWARMACHRCLLYLGDLFRYQHELLDLATKNLAERCYYRALSVAPHMGMPFNQLGALMGSKYYDLEATYFYQRCLHSEVPFKGAAWNLKRLYDHAGKRYSCLKRYQGRKLSHSQRQCWDNKRLLVSFLYLQSLLQPKRKFKAARLIALCQLVLEDFRLCLSYRPHQSVQCHASIDDKPPKGYLFLPDFLIFHMVVLCLMNVHSLRKSGSKQYKPAVIFTLTLFSHLVQHVNTRIQAELQRRKQTPEDASSCEGCWEERGKQHQDFPSSGLQHSNSQRSQSWSGISRERESGFPSGCDSDETEEEETSSLSSQVQSDTSSEASHSDATDEEGSGSLSSETIQKGGGTSKPTAAHRRNKLKAYVPPDSLLDLLKTTLSSSLPAPLSQKLQGKHGLPLASAFSHNVLTPQSEPSPAVSSSLCTESEMNSFPDTEFYVGSSWEQRPSIAQKNNLQTTQWKLDILSEEGLLPTIKVILSWLRSNHSLLLSQQKSVLSLWDHLCVLLNLLPSVGDLQHPGLGLSRHLQDLLQSCQYPHTPKYLQLPEDIALFQQFPPQVSQDRANLGQDLPSLTNREEVIVCICFFRSFGHFATRLPGQFLSFDSKLGVFVSSTLERSENPLQQLPRTAARIRFSKDIVQLWLQREVALLEKTLRGPQTRSVLTPYLFPDPRALCEHLAVIQKLATSAKFFLIIPKVVVDTLYILKWEDRRALAAITFLEDELKRRNQYILCQSFVSKRLVRPRMTRPDSDAWDLYNILGFCKSLLDSSRPGVLDPSSMVTIITGVCLDHPRNFSYPLQLVLGMATEAGVEIKNILDFHKEWKVIS</sequence>
<dbReference type="PANTHER" id="PTHR15696">
    <property type="entry name" value="SMG-7 SUPPRESSOR WITH MORPHOLOGICAL EFFECT ON GENITALIA PROTEIN 7"/>
    <property type="match status" value="1"/>
</dbReference>
<dbReference type="SUPFAM" id="SSF48452">
    <property type="entry name" value="TPR-like"/>
    <property type="match status" value="1"/>
</dbReference>
<evidence type="ECO:0000256" key="6">
    <source>
        <dbReference type="ARBA" id="ARBA00054816"/>
    </source>
</evidence>
<evidence type="ECO:0000256" key="8">
    <source>
        <dbReference type="RuleBase" id="RU369098"/>
    </source>
</evidence>
<dbReference type="Proteomes" id="UP000710432">
    <property type="component" value="Unassembled WGS sequence"/>
</dbReference>
<feature type="domain" description="Telomerase activating protein Est1-like N-terminal" evidence="12">
    <location>
        <begin position="254"/>
        <end position="365"/>
    </location>
</feature>
<feature type="compositionally biased region" description="Polar residues" evidence="9">
    <location>
        <begin position="606"/>
        <end position="625"/>
    </location>
</feature>
<evidence type="ECO:0000313" key="13">
    <source>
        <dbReference type="EMBL" id="KAH0502538.1"/>
    </source>
</evidence>
<name>A0A8J6KM10_MICOH</name>
<keyword evidence="5 8" id="KW-0539">Nucleus</keyword>
<protein>
    <recommendedName>
        <fullName evidence="8">Nonsense-mediated mRNA decay factor</fullName>
    </recommendedName>
</protein>
<dbReference type="Gene3D" id="3.40.50.1010">
    <property type="entry name" value="5'-nuclease"/>
    <property type="match status" value="1"/>
</dbReference>
<dbReference type="FunFam" id="3.40.50.1010:FF:000017">
    <property type="entry name" value="protein SMG5 isoform X2"/>
    <property type="match status" value="1"/>
</dbReference>
<evidence type="ECO:0000313" key="14">
    <source>
        <dbReference type="Proteomes" id="UP000710432"/>
    </source>
</evidence>
<feature type="compositionally biased region" description="Basic and acidic residues" evidence="9">
    <location>
        <begin position="120"/>
        <end position="135"/>
    </location>
</feature>
<comment type="subcellular location">
    <subcellularLocation>
        <location evidence="2">Cytoplasm</location>
    </subcellularLocation>
    <subcellularLocation>
        <location evidence="1 8">Nucleus</location>
    </subcellularLocation>
</comment>
<dbReference type="EMBL" id="JAATJU010025900">
    <property type="protein sequence ID" value="KAH0502538.1"/>
    <property type="molecule type" value="Genomic_DNA"/>
</dbReference>
<dbReference type="CDD" id="cd09884">
    <property type="entry name" value="PIN_Smg5-like"/>
    <property type="match status" value="1"/>
</dbReference>
<evidence type="ECO:0000259" key="12">
    <source>
        <dbReference type="Pfam" id="PF10374"/>
    </source>
</evidence>
<evidence type="ECO:0000256" key="4">
    <source>
        <dbReference type="ARBA" id="ARBA00023161"/>
    </source>
</evidence>
<proteinExistence type="predicted"/>
<accession>A0A8J6KM10</accession>
<organism evidence="13 14">
    <name type="scientific">Microtus ochrogaster</name>
    <name type="common">Prairie vole</name>
    <dbReference type="NCBI Taxonomy" id="79684"/>
    <lineage>
        <taxon>Eukaryota</taxon>
        <taxon>Metazoa</taxon>
        <taxon>Chordata</taxon>
        <taxon>Craniata</taxon>
        <taxon>Vertebrata</taxon>
        <taxon>Euteleostomi</taxon>
        <taxon>Mammalia</taxon>
        <taxon>Eutheria</taxon>
        <taxon>Euarchontoglires</taxon>
        <taxon>Glires</taxon>
        <taxon>Rodentia</taxon>
        <taxon>Myomorpha</taxon>
        <taxon>Muroidea</taxon>
        <taxon>Cricetidae</taxon>
        <taxon>Arvicolinae</taxon>
        <taxon>Microtus</taxon>
    </lineage>
</organism>
<dbReference type="GO" id="GO:0005737">
    <property type="term" value="C:cytoplasm"/>
    <property type="evidence" value="ECO:0007669"/>
    <property type="project" value="UniProtKB-SubCell"/>
</dbReference>
<feature type="compositionally biased region" description="Acidic residues" evidence="9">
    <location>
        <begin position="639"/>
        <end position="648"/>
    </location>
</feature>
<dbReference type="GO" id="GO:0042162">
    <property type="term" value="F:telomeric DNA binding"/>
    <property type="evidence" value="ECO:0007669"/>
    <property type="project" value="TreeGrafter"/>
</dbReference>
<evidence type="ECO:0000256" key="9">
    <source>
        <dbReference type="SAM" id="MobiDB-lite"/>
    </source>
</evidence>
<evidence type="ECO:0000256" key="2">
    <source>
        <dbReference type="ARBA" id="ARBA00004496"/>
    </source>
</evidence>
<dbReference type="GO" id="GO:0005697">
    <property type="term" value="C:telomerase holoenzyme complex"/>
    <property type="evidence" value="ECO:0007669"/>
    <property type="project" value="TreeGrafter"/>
</dbReference>
<dbReference type="Gene3D" id="1.25.40.10">
    <property type="entry name" value="Tetratricopeptide repeat domain"/>
    <property type="match status" value="1"/>
</dbReference>
<evidence type="ECO:0000256" key="1">
    <source>
        <dbReference type="ARBA" id="ARBA00004123"/>
    </source>
</evidence>
<gene>
    <name evidence="13" type="ORF">LTLLF_191850</name>
</gene>
<evidence type="ECO:0000256" key="10">
    <source>
        <dbReference type="SAM" id="SignalP"/>
    </source>
</evidence>
<dbReference type="PANTHER" id="PTHR15696:SF40">
    <property type="entry name" value="NONSENSE-MEDIATED MRNA DECAY FACTOR"/>
    <property type="match status" value="1"/>
</dbReference>
<reference evidence="13" key="1">
    <citation type="submission" date="2020-03" db="EMBL/GenBank/DDBJ databases">
        <title>Studies in the Genomics of Life Span.</title>
        <authorList>
            <person name="Glass D."/>
        </authorList>
    </citation>
    <scope>NUCLEOTIDE SEQUENCE</scope>
    <source>
        <strain evidence="13">LTLLF</strain>
        <tissue evidence="13">Muscle</tissue>
    </source>
</reference>
<dbReference type="InterPro" id="IPR018834">
    <property type="entry name" value="DNA/RNA-bd_Est1-type"/>
</dbReference>
<feature type="region of interest" description="Disordered" evidence="9">
    <location>
        <begin position="580"/>
        <end position="697"/>
    </location>
</feature>
<keyword evidence="4 8" id="KW-0866">Nonsense-mediated mRNA decay</keyword>
<dbReference type="InterPro" id="IPR045153">
    <property type="entry name" value="Est1/Ebs1-like"/>
</dbReference>